<protein>
    <recommendedName>
        <fullName evidence="5">Flavin prenyltransferase UbiX</fullName>
        <ecNumber evidence="5">2.5.1.129</ecNumber>
    </recommendedName>
</protein>
<name>A0A6M1S4S1_9HYPH</name>
<gene>
    <name evidence="5" type="primary">ubiX</name>
    <name evidence="7" type="ORF">G6N76_21185</name>
</gene>
<dbReference type="NCBIfam" id="TIGR00421">
    <property type="entry name" value="ubiX_pad"/>
    <property type="match status" value="1"/>
</dbReference>
<comment type="caution">
    <text evidence="7">The sequence shown here is derived from an EMBL/GenBank/DDBJ whole genome shotgun (WGS) entry which is preliminary data.</text>
</comment>
<dbReference type="InterPro" id="IPR036551">
    <property type="entry name" value="Flavin_trans-like"/>
</dbReference>
<evidence type="ECO:0000313" key="7">
    <source>
        <dbReference type="EMBL" id="NGO66179.1"/>
    </source>
</evidence>
<evidence type="ECO:0000256" key="3">
    <source>
        <dbReference type="ARBA" id="ARBA00022643"/>
    </source>
</evidence>
<keyword evidence="2 5" id="KW-0285">Flavoprotein</keyword>
<dbReference type="Pfam" id="PF02441">
    <property type="entry name" value="Flavoprotein"/>
    <property type="match status" value="1"/>
</dbReference>
<feature type="binding site" evidence="5">
    <location>
        <position position="174"/>
    </location>
    <ligand>
        <name>dimethylallyl phosphate</name>
        <dbReference type="ChEBI" id="CHEBI:88052"/>
    </ligand>
</feature>
<feature type="binding site" evidence="5">
    <location>
        <begin position="93"/>
        <end position="96"/>
    </location>
    <ligand>
        <name>FMN</name>
        <dbReference type="ChEBI" id="CHEBI:58210"/>
    </ligand>
</feature>
<dbReference type="RefSeq" id="WP_163901681.1">
    <property type="nucleotide sequence ID" value="NZ_CP048427.1"/>
</dbReference>
<dbReference type="GO" id="GO:0016831">
    <property type="term" value="F:carboxy-lyase activity"/>
    <property type="evidence" value="ECO:0007669"/>
    <property type="project" value="TreeGrafter"/>
</dbReference>
<feature type="domain" description="Flavoprotein" evidence="6">
    <location>
        <begin position="6"/>
        <end position="177"/>
    </location>
</feature>
<evidence type="ECO:0000256" key="1">
    <source>
        <dbReference type="ARBA" id="ARBA00022602"/>
    </source>
</evidence>
<comment type="catalytic activity">
    <reaction evidence="5">
        <text>dimethylallyl phosphate + FMNH2 = prenylated FMNH2 + phosphate</text>
        <dbReference type="Rhea" id="RHEA:37743"/>
        <dbReference type="ChEBI" id="CHEBI:43474"/>
        <dbReference type="ChEBI" id="CHEBI:57618"/>
        <dbReference type="ChEBI" id="CHEBI:87467"/>
        <dbReference type="ChEBI" id="CHEBI:88052"/>
        <dbReference type="EC" id="2.5.1.129"/>
    </reaction>
</comment>
<evidence type="ECO:0000256" key="4">
    <source>
        <dbReference type="ARBA" id="ARBA00022679"/>
    </source>
</evidence>
<feature type="binding site" evidence="5">
    <location>
        <begin position="14"/>
        <end position="16"/>
    </location>
    <ligand>
        <name>FMN</name>
        <dbReference type="ChEBI" id="CHEBI:58210"/>
    </ligand>
</feature>
<dbReference type="EMBL" id="JAAKZH010000009">
    <property type="protein sequence ID" value="NGO66179.1"/>
    <property type="molecule type" value="Genomic_DNA"/>
</dbReference>
<proteinExistence type="inferred from homology"/>
<dbReference type="HAMAP" id="MF_01984">
    <property type="entry name" value="ubiX_pad"/>
    <property type="match status" value="1"/>
</dbReference>
<dbReference type="EC" id="2.5.1.129" evidence="5"/>
<keyword evidence="4 5" id="KW-0808">Transferase</keyword>
<evidence type="ECO:0000256" key="2">
    <source>
        <dbReference type="ARBA" id="ARBA00022630"/>
    </source>
</evidence>
<keyword evidence="8" id="KW-1185">Reference proteome</keyword>
<feature type="binding site" evidence="5">
    <location>
        <position position="41"/>
    </location>
    <ligand>
        <name>FMN</name>
        <dbReference type="ChEBI" id="CHEBI:58210"/>
    </ligand>
</feature>
<reference evidence="7 8" key="1">
    <citation type="submission" date="2020-02" db="EMBL/GenBank/DDBJ databases">
        <title>Genome sequence of the type strain CCBAU10050 of Rhizobium daejeonense.</title>
        <authorList>
            <person name="Gao J."/>
            <person name="Sun J."/>
        </authorList>
    </citation>
    <scope>NUCLEOTIDE SEQUENCE [LARGE SCALE GENOMIC DNA]</scope>
    <source>
        <strain evidence="7 8">CCBAU10050</strain>
    </source>
</reference>
<comment type="similarity">
    <text evidence="5">Belongs to the UbiX/PAD1 family.</text>
</comment>
<feature type="binding site" evidence="5">
    <location>
        <position position="158"/>
    </location>
    <ligand>
        <name>dimethylallyl phosphate</name>
        <dbReference type="ChEBI" id="CHEBI:88052"/>
    </ligand>
</feature>
<dbReference type="InterPro" id="IPR004507">
    <property type="entry name" value="UbiX-like"/>
</dbReference>
<dbReference type="Gene3D" id="3.40.50.1950">
    <property type="entry name" value="Flavin prenyltransferase-like"/>
    <property type="match status" value="1"/>
</dbReference>
<dbReference type="PANTHER" id="PTHR43374">
    <property type="entry name" value="FLAVIN PRENYLTRANSFERASE"/>
    <property type="match status" value="1"/>
</dbReference>
<dbReference type="AlphaFoldDB" id="A0A6M1S4S1"/>
<accession>A0A6M1S4S1</accession>
<evidence type="ECO:0000259" key="6">
    <source>
        <dbReference type="Pfam" id="PF02441"/>
    </source>
</evidence>
<dbReference type="InterPro" id="IPR003382">
    <property type="entry name" value="Flavoprotein"/>
</dbReference>
<comment type="caution">
    <text evidence="5">Lacks conserved residue(s) required for the propagation of feature annotation.</text>
</comment>
<keyword evidence="3 5" id="KW-0288">FMN</keyword>
<organism evidence="7 8">
    <name type="scientific">Rhizobium daejeonense</name>
    <dbReference type="NCBI Taxonomy" id="240521"/>
    <lineage>
        <taxon>Bacteria</taxon>
        <taxon>Pseudomonadati</taxon>
        <taxon>Pseudomonadota</taxon>
        <taxon>Alphaproteobacteria</taxon>
        <taxon>Hyphomicrobiales</taxon>
        <taxon>Rhizobiaceae</taxon>
        <taxon>Rhizobium/Agrobacterium group</taxon>
        <taxon>Rhizobium</taxon>
    </lineage>
</organism>
<dbReference type="GO" id="GO:0106141">
    <property type="term" value="F:flavin prenyltransferase activity"/>
    <property type="evidence" value="ECO:0007669"/>
    <property type="project" value="UniProtKB-EC"/>
</dbReference>
<evidence type="ECO:0000256" key="5">
    <source>
        <dbReference type="HAMAP-Rule" id="MF_01984"/>
    </source>
</evidence>
<dbReference type="SUPFAM" id="SSF52507">
    <property type="entry name" value="Homo-oligomeric flavin-containing Cys decarboxylases, HFCD"/>
    <property type="match status" value="1"/>
</dbReference>
<dbReference type="NCBIfam" id="NF004685">
    <property type="entry name" value="PRK06029.1"/>
    <property type="match status" value="1"/>
</dbReference>
<dbReference type="Proteomes" id="UP000477849">
    <property type="component" value="Unassembled WGS sequence"/>
</dbReference>
<sequence>MTGTSKRVVLGVSGASGAGIALRIGERIAALAGVELHLVVTRSAFSAFTQELGADAIGRLVGLADRYYKIDDIGAAIASGSFRTAGMIVAPCSMKSLAGIATGLSDNLLVRAADVHLKERRPLVLLARETPLHLGHLRNMTAVTETGAIVMPPVPAFYRRPQTLDDIVDHIAARAIDLLKLTEEPLAVEWRGEQGS</sequence>
<dbReference type="PANTHER" id="PTHR43374:SF1">
    <property type="entry name" value="FLAVIN PRENYLTRANSFERASE PAD1, MITOCHONDRIAL"/>
    <property type="match status" value="1"/>
</dbReference>
<comment type="function">
    <text evidence="5">Flavin prenyltransferase that catalyzes the synthesis of the prenylated FMN cofactor (prenyl-FMN) for 4-hydroxy-3-polyprenylbenzoic acid decarboxylase UbiD. The prenyltransferase is metal-independent and links a dimethylallyl moiety from dimethylallyl monophosphate (DMAP) to the flavin N5 and C6 atoms of FMN.</text>
</comment>
<evidence type="ECO:0000313" key="8">
    <source>
        <dbReference type="Proteomes" id="UP000477849"/>
    </source>
</evidence>
<keyword evidence="1 5" id="KW-0637">Prenyltransferase</keyword>
<feature type="binding site" evidence="5">
    <location>
        <position position="128"/>
    </location>
    <ligand>
        <name>FMN</name>
        <dbReference type="ChEBI" id="CHEBI:58210"/>
    </ligand>
</feature>